<evidence type="ECO:0000256" key="8">
    <source>
        <dbReference type="ARBA" id="ARBA00023136"/>
    </source>
</evidence>
<dbReference type="GO" id="GO:0009234">
    <property type="term" value="P:menaquinone biosynthetic process"/>
    <property type="evidence" value="ECO:0007669"/>
    <property type="project" value="UniProtKB-UniPathway"/>
</dbReference>
<dbReference type="Gene3D" id="1.10.357.140">
    <property type="entry name" value="UbiA prenyltransferase"/>
    <property type="match status" value="1"/>
</dbReference>
<dbReference type="EMBL" id="DS999411">
    <property type="protein sequence ID" value="EED36736.1"/>
    <property type="molecule type" value="Genomic_DNA"/>
</dbReference>
<feature type="transmembrane region" description="Helical" evidence="9">
    <location>
        <begin position="232"/>
        <end position="254"/>
    </location>
</feature>
<dbReference type="AlphaFoldDB" id="B8KUX3"/>
<keyword evidence="5 10" id="KW-0808">Transferase</keyword>
<evidence type="ECO:0000256" key="7">
    <source>
        <dbReference type="ARBA" id="ARBA00022989"/>
    </source>
</evidence>
<evidence type="ECO:0000256" key="4">
    <source>
        <dbReference type="ARBA" id="ARBA00022475"/>
    </source>
</evidence>
<dbReference type="GO" id="GO:0004659">
    <property type="term" value="F:prenyltransferase activity"/>
    <property type="evidence" value="ECO:0007669"/>
    <property type="project" value="InterPro"/>
</dbReference>
<dbReference type="GO" id="GO:0042371">
    <property type="term" value="P:vitamin K biosynthetic process"/>
    <property type="evidence" value="ECO:0007669"/>
    <property type="project" value="TreeGrafter"/>
</dbReference>
<name>B8KUX3_9GAMM</name>
<dbReference type="InterPro" id="IPR044878">
    <property type="entry name" value="UbiA_sf"/>
</dbReference>
<keyword evidence="6 9" id="KW-0812">Transmembrane</keyword>
<dbReference type="InterPro" id="IPR000537">
    <property type="entry name" value="UbiA_prenyltransferase"/>
</dbReference>
<evidence type="ECO:0000256" key="5">
    <source>
        <dbReference type="ARBA" id="ARBA00022679"/>
    </source>
</evidence>
<keyword evidence="7 9" id="KW-1133">Transmembrane helix</keyword>
<dbReference type="UniPathway" id="UPA00079"/>
<dbReference type="Proteomes" id="UP000004699">
    <property type="component" value="Unassembled WGS sequence"/>
</dbReference>
<gene>
    <name evidence="10" type="ORF">NOR51B_2688</name>
</gene>
<dbReference type="GO" id="GO:0016020">
    <property type="term" value="C:membrane"/>
    <property type="evidence" value="ECO:0007669"/>
    <property type="project" value="UniProtKB-SubCell"/>
</dbReference>
<dbReference type="Pfam" id="PF01040">
    <property type="entry name" value="UbiA"/>
    <property type="match status" value="1"/>
</dbReference>
<evidence type="ECO:0000256" key="9">
    <source>
        <dbReference type="SAM" id="Phobius"/>
    </source>
</evidence>
<feature type="transmembrane region" description="Helical" evidence="9">
    <location>
        <begin position="266"/>
        <end position="290"/>
    </location>
</feature>
<keyword evidence="11" id="KW-1185">Reference proteome</keyword>
<keyword evidence="4" id="KW-1003">Cell membrane</keyword>
<evidence type="ECO:0000313" key="10">
    <source>
        <dbReference type="EMBL" id="EED36736.1"/>
    </source>
</evidence>
<evidence type="ECO:0000256" key="2">
    <source>
        <dbReference type="ARBA" id="ARBA00004863"/>
    </source>
</evidence>
<accession>B8KUX3</accession>
<feature type="transmembrane region" description="Helical" evidence="9">
    <location>
        <begin position="33"/>
        <end position="53"/>
    </location>
</feature>
<organism evidence="10 11">
    <name type="scientific">Luminiphilus syltensis NOR5-1B</name>
    <dbReference type="NCBI Taxonomy" id="565045"/>
    <lineage>
        <taxon>Bacteria</taxon>
        <taxon>Pseudomonadati</taxon>
        <taxon>Pseudomonadota</taxon>
        <taxon>Gammaproteobacteria</taxon>
        <taxon>Cellvibrionales</taxon>
        <taxon>Halieaceae</taxon>
        <taxon>Luminiphilus</taxon>
    </lineage>
</organism>
<dbReference type="CDD" id="cd13962">
    <property type="entry name" value="PT_UbiA_UBIAD1"/>
    <property type="match status" value="1"/>
</dbReference>
<evidence type="ECO:0000256" key="3">
    <source>
        <dbReference type="ARBA" id="ARBA00022428"/>
    </source>
</evidence>
<evidence type="ECO:0000256" key="6">
    <source>
        <dbReference type="ARBA" id="ARBA00022692"/>
    </source>
</evidence>
<reference evidence="11" key="1">
    <citation type="journal article" date="2013" name="BMC Microbiol.">
        <title>Taxonomy and evolution of bacteriochlorophyll a-containing members of the OM60/NOR5 clade of marine gammaproteobacteria: description of Luminiphilus syltensis gen. nov., sp. nov., reclassification of Haliea rubra as Pseudohaliea rubra gen. nov., comb. nov., and emendation of Chromatocurvus halotolerans.</title>
        <authorList>
            <person name="Spring S."/>
            <person name="Riedel T."/>
            <person name="Sproer C."/>
            <person name="Yan S."/>
            <person name="Harder J."/>
            <person name="Fuchs B.M."/>
        </authorList>
    </citation>
    <scope>NUCLEOTIDE SEQUENCE [LARGE SCALE GENOMIC DNA]</scope>
    <source>
        <strain evidence="11">NOR51-B</strain>
    </source>
</reference>
<dbReference type="InterPro" id="IPR026046">
    <property type="entry name" value="UBIAD1"/>
</dbReference>
<comment type="pathway">
    <text evidence="2">Quinol/quinone metabolism; menaquinone biosynthesis.</text>
</comment>
<dbReference type="eggNOG" id="COG1575">
    <property type="taxonomic scope" value="Bacteria"/>
</dbReference>
<feature type="transmembrane region" description="Helical" evidence="9">
    <location>
        <begin position="85"/>
        <end position="108"/>
    </location>
</feature>
<comment type="subcellular location">
    <subcellularLocation>
        <location evidence="1">Membrane</location>
        <topology evidence="1">Multi-pass membrane protein</topology>
    </subcellularLocation>
</comment>
<feature type="transmembrane region" description="Helical" evidence="9">
    <location>
        <begin position="138"/>
        <end position="156"/>
    </location>
</feature>
<dbReference type="HOGENOM" id="CLU_043611_0_1_6"/>
<proteinExistence type="predicted"/>
<keyword evidence="8 9" id="KW-0472">Membrane</keyword>
<feature type="transmembrane region" description="Helical" evidence="9">
    <location>
        <begin position="114"/>
        <end position="131"/>
    </location>
</feature>
<sequence length="292" mass="29877">MFGVIRPGFLLLTPACVLLGIAAGVVSGGEPDWFALGPVLLGAIAAHAAVNALNEVSDFHSGLDFKTQRTPFSGGSGTLIAHPQLANAALGLGIACVLVTLACGAWLIDRVGRALLPFGVIGLALVVLYSGPISRNRFAISVAPGLGFGPMMVLGAEVCITGGVSVAGVWLSLVPFFLVNNLLLLNQFPDRHADRRSGRDNVVIAYGARTAAVVYGGGGLLAYLTLIGATTLGVLPAIALTGLLTAPLMAWVTLRALRFTGDVQPLLPAMAGNVVVSLFTPVLIAVPLLIAA</sequence>
<keyword evidence="3" id="KW-0474">Menaquinone biosynthesis</keyword>
<feature type="transmembrane region" description="Helical" evidence="9">
    <location>
        <begin position="162"/>
        <end position="185"/>
    </location>
</feature>
<dbReference type="STRING" id="565045.NOR51B_2688"/>
<feature type="transmembrane region" description="Helical" evidence="9">
    <location>
        <begin position="206"/>
        <end position="226"/>
    </location>
</feature>
<evidence type="ECO:0000313" key="11">
    <source>
        <dbReference type="Proteomes" id="UP000004699"/>
    </source>
</evidence>
<evidence type="ECO:0000256" key="1">
    <source>
        <dbReference type="ARBA" id="ARBA00004141"/>
    </source>
</evidence>
<dbReference type="PANTHER" id="PTHR13929">
    <property type="entry name" value="1,4-DIHYDROXY-2-NAPHTHOATE OCTAPRENYLTRANSFERASE"/>
    <property type="match status" value="1"/>
</dbReference>
<dbReference type="PANTHER" id="PTHR13929:SF0">
    <property type="entry name" value="UBIA PRENYLTRANSFERASE DOMAIN-CONTAINING PROTEIN 1"/>
    <property type="match status" value="1"/>
</dbReference>
<dbReference type="PIRSF" id="PIRSF005355">
    <property type="entry name" value="UBIAD1"/>
    <property type="match status" value="1"/>
</dbReference>
<protein>
    <submittedName>
        <fullName evidence="10">UbiA prenyltransferase family protein</fullName>
    </submittedName>
</protein>